<evidence type="ECO:0000313" key="2">
    <source>
        <dbReference type="Proteomes" id="UP000199203"/>
    </source>
</evidence>
<dbReference type="AlphaFoldDB" id="A0A1G7SYA0"/>
<dbReference type="NCBIfam" id="TIGR03696">
    <property type="entry name" value="Rhs_assc_core"/>
    <property type="match status" value="1"/>
</dbReference>
<gene>
    <name evidence="1" type="ORF">SAMN05421825_3105</name>
</gene>
<dbReference type="OrthoDB" id="2972467at2"/>
<dbReference type="Proteomes" id="UP000199203">
    <property type="component" value="Unassembled WGS sequence"/>
</dbReference>
<dbReference type="RefSeq" id="WP_139166670.1">
    <property type="nucleotide sequence ID" value="NZ_FNBH01000003.1"/>
</dbReference>
<dbReference type="InterPro" id="IPR022385">
    <property type="entry name" value="Rhs_assc_core"/>
</dbReference>
<name>A0A1G7SYA0_9FLAO</name>
<proteinExistence type="predicted"/>
<dbReference type="STRING" id="454006.SAMN05421825_3105"/>
<keyword evidence="2" id="KW-1185">Reference proteome</keyword>
<dbReference type="EMBL" id="FNBH01000003">
    <property type="protein sequence ID" value="SDG27399.1"/>
    <property type="molecule type" value="Genomic_DNA"/>
</dbReference>
<reference evidence="2" key="1">
    <citation type="submission" date="2016-10" db="EMBL/GenBank/DDBJ databases">
        <authorList>
            <person name="Varghese N."/>
            <person name="Submissions S."/>
        </authorList>
    </citation>
    <scope>NUCLEOTIDE SEQUENCE [LARGE SCALE GENOMIC DNA]</scope>
    <source>
        <strain evidence="2">DSM 19684</strain>
    </source>
</reference>
<evidence type="ECO:0000313" key="1">
    <source>
        <dbReference type="EMBL" id="SDG27399.1"/>
    </source>
</evidence>
<accession>A0A1G7SYA0</accession>
<sequence>MRLSYARNPDTGSIDVLDRNDYYPFGMNMQGVDSSFDTMGSFLNHKYNRKELQETGFYDWRQYMPDLGRWFGVDKLAEKYHMMSPYGYTANNPIMYYDIDGRDMPGWLQNLWDATKYNQVTTFSGFDSSGSPSSISFGNTFSAENFTSFVNFLQGGGTGNYTFWTNGSGADSVGYSNGAYSGNIQGVVGNNIKIKDNGFWNDVTNKVNQGLEYLIKDLFYLEVSGDASMGSFLDIELKNGLGLNLGKRSTIADFWYIKDAGQVLADFGAGTYDQGEKESFNIGGSFIFGANYNVTDKGENTISIGYKGIGISRTWGGGKPASTFIGLDTGVSVGVGFGGSINIKTGLKW</sequence>
<protein>
    <submittedName>
        <fullName evidence="1">RHS repeat-associated core domain-containing protein</fullName>
    </submittedName>
</protein>
<organism evidence="1 2">
    <name type="scientific">Epilithonimonas hungarica</name>
    <dbReference type="NCBI Taxonomy" id="454006"/>
    <lineage>
        <taxon>Bacteria</taxon>
        <taxon>Pseudomonadati</taxon>
        <taxon>Bacteroidota</taxon>
        <taxon>Flavobacteriia</taxon>
        <taxon>Flavobacteriales</taxon>
        <taxon>Weeksellaceae</taxon>
        <taxon>Chryseobacterium group</taxon>
        <taxon>Epilithonimonas</taxon>
    </lineage>
</organism>
<dbReference type="Gene3D" id="2.180.10.10">
    <property type="entry name" value="RHS repeat-associated core"/>
    <property type="match status" value="1"/>
</dbReference>